<dbReference type="GO" id="GO:0016868">
    <property type="term" value="F:intramolecular phosphotransferase activity"/>
    <property type="evidence" value="ECO:0007669"/>
    <property type="project" value="InterPro"/>
</dbReference>
<comment type="similarity">
    <text evidence="2">Belongs to the phosphohexose mutase family.</text>
</comment>
<evidence type="ECO:0000259" key="10">
    <source>
        <dbReference type="Pfam" id="PF02880"/>
    </source>
</evidence>
<evidence type="ECO:0000256" key="3">
    <source>
        <dbReference type="ARBA" id="ARBA00022553"/>
    </source>
</evidence>
<evidence type="ECO:0000259" key="8">
    <source>
        <dbReference type="Pfam" id="PF02878"/>
    </source>
</evidence>
<evidence type="ECO:0000256" key="6">
    <source>
        <dbReference type="ARBA" id="ARBA00023235"/>
    </source>
</evidence>
<dbReference type="PRINTS" id="PR00509">
    <property type="entry name" value="PGMPMM"/>
</dbReference>
<dbReference type="OrthoDB" id="9803322at2"/>
<dbReference type="Pfam" id="PF00408">
    <property type="entry name" value="PGM_PMM_IV"/>
    <property type="match status" value="1"/>
</dbReference>
<keyword evidence="12" id="KW-1185">Reference proteome</keyword>
<keyword evidence="4" id="KW-0479">Metal-binding</keyword>
<reference evidence="11 12" key="1">
    <citation type="submission" date="2017-04" db="EMBL/GenBank/DDBJ databases">
        <title>Complete Genome Sequence of Streptomyces gilvosporeus F607, a Capable Producer of Natamycin.</title>
        <authorList>
            <person name="Zong G."/>
            <person name="Zhong C."/>
            <person name="Fu J."/>
            <person name="Qin R."/>
            <person name="Cao G."/>
        </authorList>
    </citation>
    <scope>NUCLEOTIDE SEQUENCE [LARGE SCALE GENOMIC DNA]</scope>
    <source>
        <strain evidence="11 12">F607</strain>
    </source>
</reference>
<feature type="domain" description="Alpha-D-phosphohexomutase C-terminal" evidence="7">
    <location>
        <begin position="374"/>
        <end position="446"/>
    </location>
</feature>
<evidence type="ECO:0000259" key="7">
    <source>
        <dbReference type="Pfam" id="PF00408"/>
    </source>
</evidence>
<dbReference type="Proteomes" id="UP000192726">
    <property type="component" value="Chromosome"/>
</dbReference>
<evidence type="ECO:0000256" key="5">
    <source>
        <dbReference type="ARBA" id="ARBA00022842"/>
    </source>
</evidence>
<dbReference type="InterPro" id="IPR016055">
    <property type="entry name" value="A-D-PHexomutase_a/b/a-I/II/III"/>
</dbReference>
<evidence type="ECO:0000256" key="1">
    <source>
        <dbReference type="ARBA" id="ARBA00001946"/>
    </source>
</evidence>
<dbReference type="GO" id="GO:0046872">
    <property type="term" value="F:metal ion binding"/>
    <property type="evidence" value="ECO:0007669"/>
    <property type="project" value="UniProtKB-KW"/>
</dbReference>
<dbReference type="Pfam" id="PF02878">
    <property type="entry name" value="PGM_PMM_I"/>
    <property type="match status" value="1"/>
</dbReference>
<dbReference type="SUPFAM" id="SSF55957">
    <property type="entry name" value="Phosphoglucomutase, C-terminal domain"/>
    <property type="match status" value="1"/>
</dbReference>
<dbReference type="InterPro" id="IPR005845">
    <property type="entry name" value="A-D-PHexomutase_a/b/a-II"/>
</dbReference>
<organism evidence="11 12">
    <name type="scientific">Streptomyces gilvosporeus</name>
    <dbReference type="NCBI Taxonomy" id="553510"/>
    <lineage>
        <taxon>Bacteria</taxon>
        <taxon>Bacillati</taxon>
        <taxon>Actinomycetota</taxon>
        <taxon>Actinomycetes</taxon>
        <taxon>Kitasatosporales</taxon>
        <taxon>Streptomycetaceae</taxon>
        <taxon>Streptomyces</taxon>
    </lineage>
</organism>
<protein>
    <submittedName>
        <fullName evidence="11">Phosphomannomutase/phosphoglucomutase</fullName>
    </submittedName>
</protein>
<dbReference type="PANTHER" id="PTHR43771">
    <property type="entry name" value="PHOSPHOMANNOMUTASE"/>
    <property type="match status" value="1"/>
</dbReference>
<keyword evidence="3" id="KW-0597">Phosphoprotein</keyword>
<dbReference type="GO" id="GO:0005975">
    <property type="term" value="P:carbohydrate metabolic process"/>
    <property type="evidence" value="ECO:0007669"/>
    <property type="project" value="InterPro"/>
</dbReference>
<dbReference type="CDD" id="cd03089">
    <property type="entry name" value="PMM_PGM"/>
    <property type="match status" value="1"/>
</dbReference>
<dbReference type="Pfam" id="PF02879">
    <property type="entry name" value="PGM_PMM_II"/>
    <property type="match status" value="1"/>
</dbReference>
<name>A0A1V0TRX1_9ACTN</name>
<dbReference type="PANTHER" id="PTHR43771:SF1">
    <property type="entry name" value="PHOSPHOMANNOMUTASE"/>
    <property type="match status" value="1"/>
</dbReference>
<dbReference type="InterPro" id="IPR005844">
    <property type="entry name" value="A-D-PHexomutase_a/b/a-I"/>
</dbReference>
<gene>
    <name evidence="11" type="ORF">B1H19_16700</name>
</gene>
<dbReference type="NCBIfam" id="NF007088">
    <property type="entry name" value="PRK09542.1"/>
    <property type="match status" value="1"/>
</dbReference>
<comment type="cofactor">
    <cofactor evidence="1">
        <name>Mg(2+)</name>
        <dbReference type="ChEBI" id="CHEBI:18420"/>
    </cofactor>
</comment>
<evidence type="ECO:0000313" key="11">
    <source>
        <dbReference type="EMBL" id="ARF55600.1"/>
    </source>
</evidence>
<dbReference type="KEGG" id="sgv:B1H19_16700"/>
<dbReference type="InterPro" id="IPR005846">
    <property type="entry name" value="A-D-PHexomutase_a/b/a-III"/>
</dbReference>
<accession>A0A1V0TRX1</accession>
<dbReference type="InterPro" id="IPR005843">
    <property type="entry name" value="A-D-PHexomutase_C"/>
</dbReference>
<dbReference type="SUPFAM" id="SSF53738">
    <property type="entry name" value="Phosphoglucomutase, first 3 domains"/>
    <property type="match status" value="3"/>
</dbReference>
<evidence type="ECO:0000256" key="2">
    <source>
        <dbReference type="ARBA" id="ARBA00010231"/>
    </source>
</evidence>
<proteinExistence type="inferred from homology"/>
<evidence type="ECO:0000313" key="12">
    <source>
        <dbReference type="Proteomes" id="UP000192726"/>
    </source>
</evidence>
<dbReference type="InterPro" id="IPR036900">
    <property type="entry name" value="A-D-PHexomutase_C_sf"/>
</dbReference>
<dbReference type="Gene3D" id="3.30.310.50">
    <property type="entry name" value="Alpha-D-phosphohexomutase, C-terminal domain"/>
    <property type="match status" value="1"/>
</dbReference>
<dbReference type="STRING" id="553510.B1H19_16700"/>
<feature type="domain" description="Alpha-D-phosphohexomutase alpha/beta/alpha" evidence="8">
    <location>
        <begin position="6"/>
        <end position="133"/>
    </location>
</feature>
<dbReference type="Pfam" id="PF02880">
    <property type="entry name" value="PGM_PMM_III"/>
    <property type="match status" value="1"/>
</dbReference>
<feature type="domain" description="Alpha-D-phosphohexomutase alpha/beta/alpha" evidence="9">
    <location>
        <begin position="156"/>
        <end position="255"/>
    </location>
</feature>
<keyword evidence="5" id="KW-0460">Magnesium</keyword>
<dbReference type="Gene3D" id="3.40.120.10">
    <property type="entry name" value="Alpha-D-Glucose-1,6-Bisphosphate, subunit A, domain 3"/>
    <property type="match status" value="3"/>
</dbReference>
<dbReference type="EMBL" id="CP020569">
    <property type="protein sequence ID" value="ARF55600.1"/>
    <property type="molecule type" value="Genomic_DNA"/>
</dbReference>
<dbReference type="RefSeq" id="WP_083105492.1">
    <property type="nucleotide sequence ID" value="NZ_CP020569.1"/>
</dbReference>
<evidence type="ECO:0000259" key="9">
    <source>
        <dbReference type="Pfam" id="PF02879"/>
    </source>
</evidence>
<feature type="domain" description="Alpha-D-phosphohexomutase alpha/beta/alpha" evidence="10">
    <location>
        <begin position="263"/>
        <end position="369"/>
    </location>
</feature>
<sequence length="452" mass="48355">MTDLSQIVKAYDVRGVVPDQWDETLAELFGAAFVQVTGAEAIVTGHDMRPSSPGLARAFARGAAARGADVTEIGLCSTDQLYYASGALDLPGAMFTASHNPARYNGIKMCRAGAAPVGQDTGLSDIRRLVEEWREHGAPEPVAATGAVTQRDVLADYADHLRGLVDLTGLRPLKVVVDAGNGMGGHTVPTVFEGLPLQLDALYFELDGSFPNHEANPLDPKNIVDLQARVRATGADLGLAFDGDADRCFVVDENGDPVSPSAITALVAARELAKHPGGTIIHNCITSWSVPEVVKENGGEPVRTRVGHSFIKEEMAKTGAIFGGEHSAHYYFRDFWNADTGMLAALHVLAALGAQQGPLSRLVDRYDRYAASGEINSTVDDQSARLAAIKAAYEGREGITLDELDGLTVTATDWWFNVRPSNTEPLLRLNAEARDTATVERVRDEALGIIRG</sequence>
<keyword evidence="6" id="KW-0413">Isomerase</keyword>
<dbReference type="AlphaFoldDB" id="A0A1V0TRX1"/>
<dbReference type="InterPro" id="IPR005841">
    <property type="entry name" value="Alpha-D-phosphohexomutase_SF"/>
</dbReference>
<evidence type="ECO:0000256" key="4">
    <source>
        <dbReference type="ARBA" id="ARBA00022723"/>
    </source>
</evidence>